<dbReference type="Gene3D" id="3.90.105.10">
    <property type="entry name" value="Molybdopterin biosynthesis moea protein, domain 2"/>
    <property type="match status" value="1"/>
</dbReference>
<dbReference type="InterPro" id="IPR036135">
    <property type="entry name" value="MoeA_linker/N_sf"/>
</dbReference>
<dbReference type="Pfam" id="PF03454">
    <property type="entry name" value="MoeA_C"/>
    <property type="match status" value="1"/>
</dbReference>
<comment type="cofactor">
    <cofactor evidence="6">
        <name>Mg(2+)</name>
        <dbReference type="ChEBI" id="CHEBI:18420"/>
    </cofactor>
</comment>
<protein>
    <recommendedName>
        <fullName evidence="6">Molybdopterin molybdenumtransferase</fullName>
        <ecNumber evidence="6">2.10.1.1</ecNumber>
    </recommendedName>
</protein>
<evidence type="ECO:0000256" key="4">
    <source>
        <dbReference type="ARBA" id="ARBA00023150"/>
    </source>
</evidence>
<dbReference type="InterPro" id="IPR005110">
    <property type="entry name" value="MoeA_linker/N"/>
</dbReference>
<dbReference type="EC" id="2.10.1.1" evidence="6"/>
<accession>A0ABV6HLG6</accession>
<dbReference type="PANTHER" id="PTHR10192:SF5">
    <property type="entry name" value="GEPHYRIN"/>
    <property type="match status" value="1"/>
</dbReference>
<proteinExistence type="inferred from homology"/>
<dbReference type="SUPFAM" id="SSF63882">
    <property type="entry name" value="MoeA N-terminal region -like"/>
    <property type="match status" value="1"/>
</dbReference>
<keyword evidence="6" id="KW-0460">Magnesium</keyword>
<keyword evidence="4 6" id="KW-0501">Molybdenum cofactor biosynthesis</keyword>
<dbReference type="EMBL" id="JBHLWO010000002">
    <property type="protein sequence ID" value="MFC0319439.1"/>
    <property type="molecule type" value="Genomic_DNA"/>
</dbReference>
<evidence type="ECO:0000256" key="1">
    <source>
        <dbReference type="ARBA" id="ARBA00002901"/>
    </source>
</evidence>
<reference evidence="8 9" key="1">
    <citation type="submission" date="2024-09" db="EMBL/GenBank/DDBJ databases">
        <authorList>
            <person name="Sun Q."/>
            <person name="Mori K."/>
        </authorList>
    </citation>
    <scope>NUCLEOTIDE SEQUENCE [LARGE SCALE GENOMIC DNA]</scope>
    <source>
        <strain evidence="8 9">CCM 7765</strain>
    </source>
</reference>
<name>A0ABV6HLG6_9SPHI</name>
<dbReference type="InterPro" id="IPR036688">
    <property type="entry name" value="MoeA_C_domain_IV_sf"/>
</dbReference>
<evidence type="ECO:0000313" key="8">
    <source>
        <dbReference type="EMBL" id="MFC0319439.1"/>
    </source>
</evidence>
<dbReference type="Pfam" id="PF00994">
    <property type="entry name" value="MoCF_biosynth"/>
    <property type="match status" value="1"/>
</dbReference>
<evidence type="ECO:0000313" key="9">
    <source>
        <dbReference type="Proteomes" id="UP001589774"/>
    </source>
</evidence>
<organism evidence="8 9">
    <name type="scientific">Olivibacter oleidegradans</name>
    <dbReference type="NCBI Taxonomy" id="760123"/>
    <lineage>
        <taxon>Bacteria</taxon>
        <taxon>Pseudomonadati</taxon>
        <taxon>Bacteroidota</taxon>
        <taxon>Sphingobacteriia</taxon>
        <taxon>Sphingobacteriales</taxon>
        <taxon>Sphingobacteriaceae</taxon>
        <taxon>Olivibacter</taxon>
    </lineage>
</organism>
<evidence type="ECO:0000256" key="2">
    <source>
        <dbReference type="ARBA" id="ARBA00005046"/>
    </source>
</evidence>
<dbReference type="Gene3D" id="3.40.980.10">
    <property type="entry name" value="MoaB/Mog-like domain"/>
    <property type="match status" value="1"/>
</dbReference>
<dbReference type="RefSeq" id="WP_130855947.1">
    <property type="nucleotide sequence ID" value="NZ_JBHLWO010000002.1"/>
</dbReference>
<dbReference type="Pfam" id="PF03453">
    <property type="entry name" value="MoeA_N"/>
    <property type="match status" value="1"/>
</dbReference>
<dbReference type="Gene3D" id="2.40.340.10">
    <property type="entry name" value="MoeA, C-terminal, domain IV"/>
    <property type="match status" value="1"/>
</dbReference>
<dbReference type="SMART" id="SM00852">
    <property type="entry name" value="MoCF_biosynth"/>
    <property type="match status" value="1"/>
</dbReference>
<dbReference type="Gene3D" id="2.170.190.11">
    <property type="entry name" value="Molybdopterin biosynthesis moea protein, domain 3"/>
    <property type="match status" value="1"/>
</dbReference>
<keyword evidence="6" id="KW-0479">Metal-binding</keyword>
<dbReference type="CDD" id="cd00887">
    <property type="entry name" value="MoeA"/>
    <property type="match status" value="1"/>
</dbReference>
<dbReference type="NCBIfam" id="TIGR00177">
    <property type="entry name" value="molyb_syn"/>
    <property type="match status" value="1"/>
</dbReference>
<keyword evidence="6" id="KW-0808">Transferase</keyword>
<evidence type="ECO:0000256" key="6">
    <source>
        <dbReference type="RuleBase" id="RU365090"/>
    </source>
</evidence>
<dbReference type="InterPro" id="IPR001453">
    <property type="entry name" value="MoaB/Mog_dom"/>
</dbReference>
<keyword evidence="6" id="KW-0500">Molybdenum</keyword>
<sequence>MDRLISVEEAKNIINEQQIKKKILRVPVQDALGKVLATDLYAPIDIPAFHQSSMDGYAFSFKYWKQEQSLSVTHEIPAGSKGPLRVPETNAARIFTGAALPLGVDTVVKQELIELKDNQIVIKDPSISLGDNVRLKGSEIKEGEQAVAAGTVLGPATIGFLCGIGLSEVDIFASPSVAVIVTGDELKQPGTPLAHGEVYEASSAMLSAALLQMGINRVKTYYVKDNLDDTIIQLQNALAFADVIILTGGVSVGDYDFVVRAAEACEVEKLFHKIKQRPGKPLFFGRKSEQMVFGLPGNPSSVLTCFYEYVWPALRSFGGHEKQLKTLKVPLRISYTKNNQLIHFLKGYYDNDKVTILHAQESYRLRSFAMANCLVVLNEEMKTYLEEELVEIHLIPTYG</sequence>
<comment type="similarity">
    <text evidence="3 6">Belongs to the MoeA family.</text>
</comment>
<evidence type="ECO:0000256" key="5">
    <source>
        <dbReference type="ARBA" id="ARBA00047317"/>
    </source>
</evidence>
<dbReference type="PANTHER" id="PTHR10192">
    <property type="entry name" value="MOLYBDOPTERIN BIOSYNTHESIS PROTEIN"/>
    <property type="match status" value="1"/>
</dbReference>
<dbReference type="InterPro" id="IPR005111">
    <property type="entry name" value="MoeA_C_domain_IV"/>
</dbReference>
<evidence type="ECO:0000259" key="7">
    <source>
        <dbReference type="SMART" id="SM00852"/>
    </source>
</evidence>
<comment type="pathway">
    <text evidence="2 6">Cofactor biosynthesis; molybdopterin biosynthesis.</text>
</comment>
<comment type="function">
    <text evidence="1 6">Catalyzes the insertion of molybdate into adenylated molybdopterin with the concomitant release of AMP.</text>
</comment>
<evidence type="ECO:0000256" key="3">
    <source>
        <dbReference type="ARBA" id="ARBA00010763"/>
    </source>
</evidence>
<dbReference type="InterPro" id="IPR038987">
    <property type="entry name" value="MoeA-like"/>
</dbReference>
<dbReference type="SUPFAM" id="SSF53218">
    <property type="entry name" value="Molybdenum cofactor biosynthesis proteins"/>
    <property type="match status" value="1"/>
</dbReference>
<dbReference type="SUPFAM" id="SSF63867">
    <property type="entry name" value="MoeA C-terminal domain-like"/>
    <property type="match status" value="1"/>
</dbReference>
<feature type="domain" description="MoaB/Mog" evidence="7">
    <location>
        <begin position="178"/>
        <end position="316"/>
    </location>
</feature>
<dbReference type="Proteomes" id="UP001589774">
    <property type="component" value="Unassembled WGS sequence"/>
</dbReference>
<keyword evidence="9" id="KW-1185">Reference proteome</keyword>
<gene>
    <name evidence="8" type="ORF">ACFFI0_14055</name>
</gene>
<comment type="catalytic activity">
    <reaction evidence="5">
        <text>adenylyl-molybdopterin + molybdate = Mo-molybdopterin + AMP + H(+)</text>
        <dbReference type="Rhea" id="RHEA:35047"/>
        <dbReference type="ChEBI" id="CHEBI:15378"/>
        <dbReference type="ChEBI" id="CHEBI:36264"/>
        <dbReference type="ChEBI" id="CHEBI:62727"/>
        <dbReference type="ChEBI" id="CHEBI:71302"/>
        <dbReference type="ChEBI" id="CHEBI:456215"/>
        <dbReference type="EC" id="2.10.1.1"/>
    </reaction>
</comment>
<comment type="caution">
    <text evidence="8">The sequence shown here is derived from an EMBL/GenBank/DDBJ whole genome shotgun (WGS) entry which is preliminary data.</text>
</comment>
<dbReference type="InterPro" id="IPR036425">
    <property type="entry name" value="MoaB/Mog-like_dom_sf"/>
</dbReference>